<evidence type="ECO:0000313" key="11">
    <source>
        <dbReference type="Proteomes" id="UP000315677"/>
    </source>
</evidence>
<protein>
    <submittedName>
        <fullName evidence="10">Ribose transport system permease protein</fullName>
    </submittedName>
</protein>
<evidence type="ECO:0000256" key="5">
    <source>
        <dbReference type="ARBA" id="ARBA00022692"/>
    </source>
</evidence>
<dbReference type="InterPro" id="IPR001851">
    <property type="entry name" value="ABC_transp_permease"/>
</dbReference>
<evidence type="ECO:0000256" key="9">
    <source>
        <dbReference type="SAM" id="Phobius"/>
    </source>
</evidence>
<evidence type="ECO:0000256" key="6">
    <source>
        <dbReference type="ARBA" id="ARBA00022989"/>
    </source>
</evidence>
<feature type="transmembrane region" description="Helical" evidence="9">
    <location>
        <begin position="43"/>
        <end position="60"/>
    </location>
</feature>
<dbReference type="Pfam" id="PF02653">
    <property type="entry name" value="BPD_transp_2"/>
    <property type="match status" value="1"/>
</dbReference>
<feature type="transmembrane region" description="Helical" evidence="9">
    <location>
        <begin position="241"/>
        <end position="260"/>
    </location>
</feature>
<feature type="compositionally biased region" description="Low complexity" evidence="8">
    <location>
        <begin position="1"/>
        <end position="20"/>
    </location>
</feature>
<feature type="transmembrane region" description="Helical" evidence="9">
    <location>
        <begin position="72"/>
        <end position="91"/>
    </location>
</feature>
<feature type="transmembrane region" description="Helical" evidence="9">
    <location>
        <begin position="188"/>
        <end position="210"/>
    </location>
</feature>
<dbReference type="AlphaFoldDB" id="A0A543DVG1"/>
<keyword evidence="7 9" id="KW-0472">Membrane</keyword>
<dbReference type="GO" id="GO:0022857">
    <property type="term" value="F:transmembrane transporter activity"/>
    <property type="evidence" value="ECO:0007669"/>
    <property type="project" value="InterPro"/>
</dbReference>
<evidence type="ECO:0000256" key="8">
    <source>
        <dbReference type="SAM" id="MobiDB-lite"/>
    </source>
</evidence>
<dbReference type="EMBL" id="VFPA01000001">
    <property type="protein sequence ID" value="TQM13314.1"/>
    <property type="molecule type" value="Genomic_DNA"/>
</dbReference>
<dbReference type="PANTHER" id="PTHR32196">
    <property type="entry name" value="ABC TRANSPORTER PERMEASE PROTEIN YPHD-RELATED-RELATED"/>
    <property type="match status" value="1"/>
</dbReference>
<name>A0A543DVG1_9PSEU</name>
<keyword evidence="11" id="KW-1185">Reference proteome</keyword>
<feature type="transmembrane region" description="Helical" evidence="9">
    <location>
        <begin position="323"/>
        <end position="342"/>
    </location>
</feature>
<comment type="subcellular location">
    <subcellularLocation>
        <location evidence="1">Cell membrane</location>
        <topology evidence="1">Multi-pass membrane protein</topology>
    </subcellularLocation>
</comment>
<gene>
    <name evidence="10" type="ORF">FB558_0046</name>
</gene>
<evidence type="ECO:0000256" key="7">
    <source>
        <dbReference type="ARBA" id="ARBA00023136"/>
    </source>
</evidence>
<keyword evidence="4" id="KW-0997">Cell inner membrane</keyword>
<keyword evidence="2" id="KW-0813">Transport</keyword>
<accession>A0A543DVG1</accession>
<feature type="transmembrane region" description="Helical" evidence="9">
    <location>
        <begin position="121"/>
        <end position="141"/>
    </location>
</feature>
<feature type="transmembrane region" description="Helical" evidence="9">
    <location>
        <begin position="296"/>
        <end position="316"/>
    </location>
</feature>
<dbReference type="OrthoDB" id="9808136at2"/>
<dbReference type="RefSeq" id="WP_142046989.1">
    <property type="nucleotide sequence ID" value="NZ_VFPA01000001.1"/>
</dbReference>
<reference evidence="10 11" key="1">
    <citation type="submission" date="2019-06" db="EMBL/GenBank/DDBJ databases">
        <title>Sequencing the genomes of 1000 actinobacteria strains.</title>
        <authorList>
            <person name="Klenk H.-P."/>
        </authorList>
    </citation>
    <scope>NUCLEOTIDE SEQUENCE [LARGE SCALE GENOMIC DNA]</scope>
    <source>
        <strain evidence="10 11">DSM 45301</strain>
    </source>
</reference>
<dbReference type="PANTHER" id="PTHR32196:SF21">
    <property type="entry name" value="ABC TRANSPORTER PERMEASE PROTEIN YPHD-RELATED"/>
    <property type="match status" value="1"/>
</dbReference>
<organism evidence="10 11">
    <name type="scientific">Pseudonocardia kunmingensis</name>
    <dbReference type="NCBI Taxonomy" id="630975"/>
    <lineage>
        <taxon>Bacteria</taxon>
        <taxon>Bacillati</taxon>
        <taxon>Actinomycetota</taxon>
        <taxon>Actinomycetes</taxon>
        <taxon>Pseudonocardiales</taxon>
        <taxon>Pseudonocardiaceae</taxon>
        <taxon>Pseudonocardia</taxon>
    </lineage>
</organism>
<feature type="region of interest" description="Disordered" evidence="8">
    <location>
        <begin position="1"/>
        <end position="29"/>
    </location>
</feature>
<evidence type="ECO:0000256" key="3">
    <source>
        <dbReference type="ARBA" id="ARBA00022475"/>
    </source>
</evidence>
<evidence type="ECO:0000256" key="2">
    <source>
        <dbReference type="ARBA" id="ARBA00022448"/>
    </source>
</evidence>
<dbReference type="Proteomes" id="UP000315677">
    <property type="component" value="Unassembled WGS sequence"/>
</dbReference>
<feature type="transmembrane region" description="Helical" evidence="9">
    <location>
        <begin position="272"/>
        <end position="290"/>
    </location>
</feature>
<dbReference type="CDD" id="cd06579">
    <property type="entry name" value="TM_PBP1_transp_AraH_like"/>
    <property type="match status" value="1"/>
</dbReference>
<feature type="transmembrane region" description="Helical" evidence="9">
    <location>
        <begin position="147"/>
        <end position="167"/>
    </location>
</feature>
<proteinExistence type="predicted"/>
<comment type="caution">
    <text evidence="10">The sequence shown here is derived from an EMBL/GenBank/DDBJ whole genome shotgun (WGS) entry which is preliminary data.</text>
</comment>
<keyword evidence="3" id="KW-1003">Cell membrane</keyword>
<keyword evidence="6 9" id="KW-1133">Transmembrane helix</keyword>
<dbReference type="GO" id="GO:0005886">
    <property type="term" value="C:plasma membrane"/>
    <property type="evidence" value="ECO:0007669"/>
    <property type="project" value="UniProtKB-SubCell"/>
</dbReference>
<evidence type="ECO:0000313" key="10">
    <source>
        <dbReference type="EMBL" id="TQM13314.1"/>
    </source>
</evidence>
<sequence>MVDHGTTSPDTTAPGTTARPPGDRTRPERRGPWAALRHALPQSYLLLVLLAIVVAGFIASPDFLTARNATNVVTFSTIVAVLAVGQFFVVLTGGIDLSVGSVVALSTVVSALLLQQGYPAGVAVLLTLAACALVGLLNGVLVVGLRIAPFIATLATLSMVQGISYIIQSTSLIQITDPTFVTWFSDGALVGIPNPVLIFILVTLVAAYAARYTTFGRRLYAVGGNREAARLSGLPVNRDLLLTYGLSGLLAGLAGLLAAAQLLQGSSLIGQGYELDAIAAVVVGGASLFGGKGNPVGAVIGCFIISIITNIMNLIGISSEPQLVIKGLVIVIAVFLSSAGGVDRISAAFAGVRGRRRRLAGG</sequence>
<evidence type="ECO:0000256" key="4">
    <source>
        <dbReference type="ARBA" id="ARBA00022519"/>
    </source>
</evidence>
<keyword evidence="5 9" id="KW-0812">Transmembrane</keyword>
<evidence type="ECO:0000256" key="1">
    <source>
        <dbReference type="ARBA" id="ARBA00004651"/>
    </source>
</evidence>